<gene>
    <name evidence="2" type="ORF">PM02_15955</name>
</gene>
<keyword evidence="3" id="KW-1185">Reference proteome</keyword>
<evidence type="ECO:0000256" key="1">
    <source>
        <dbReference type="SAM" id="MobiDB-lite"/>
    </source>
</evidence>
<feature type="region of interest" description="Disordered" evidence="1">
    <location>
        <begin position="56"/>
        <end position="75"/>
    </location>
</feature>
<comment type="caution">
    <text evidence="2">The sequence shown here is derived from an EMBL/GenBank/DDBJ whole genome shotgun (WGS) entry which is preliminary data.</text>
</comment>
<evidence type="ECO:0000313" key="3">
    <source>
        <dbReference type="Proteomes" id="UP000027337"/>
    </source>
</evidence>
<sequence>MTGTNGAYATRSLALAAAQRLEKLIKLTEHDDFLHDTLQAAGHVITQAGLLSNSSGATDLGPVGQNGGSSASLCH</sequence>
<dbReference type="STRING" id="83219.PM02_15955"/>
<proteinExistence type="predicted"/>
<protein>
    <submittedName>
        <fullName evidence="2">Uncharacterized protein</fullName>
    </submittedName>
</protein>
<evidence type="ECO:0000313" key="2">
    <source>
        <dbReference type="EMBL" id="KAJ02099.1"/>
    </source>
</evidence>
<dbReference type="AlphaFoldDB" id="A0A061SRS7"/>
<dbReference type="RefSeq" id="WP_152543035.1">
    <property type="nucleotide sequence ID" value="NZ_JEMU01000015.1"/>
</dbReference>
<organism evidence="2 3">
    <name type="scientific">Sulfitobacter mediterraneus</name>
    <dbReference type="NCBI Taxonomy" id="83219"/>
    <lineage>
        <taxon>Bacteria</taxon>
        <taxon>Pseudomonadati</taxon>
        <taxon>Pseudomonadota</taxon>
        <taxon>Alphaproteobacteria</taxon>
        <taxon>Rhodobacterales</taxon>
        <taxon>Roseobacteraceae</taxon>
        <taxon>Sulfitobacter</taxon>
    </lineage>
</organism>
<accession>A0A061SRS7</accession>
<dbReference type="EMBL" id="JEMU01000015">
    <property type="protein sequence ID" value="KAJ02099.1"/>
    <property type="molecule type" value="Genomic_DNA"/>
</dbReference>
<dbReference type="Proteomes" id="UP000027337">
    <property type="component" value="Unassembled WGS sequence"/>
</dbReference>
<reference evidence="2 3" key="1">
    <citation type="journal article" date="2014" name="Genome Announc.">
        <title>Draft Genome Sequences of Two Isolates of the Roseobacter Group, Sulfitobacter sp. Strains 3SOLIMAR09 and 1FIGIMAR09, from Harbors of Mallorca Island (Mediterranean Sea).</title>
        <authorList>
            <person name="Mas-Llado M."/>
            <person name="Pina-Villalonga J.M."/>
            <person name="Brunet-Galmes I."/>
            <person name="Nogales B."/>
            <person name="Bosch R."/>
        </authorList>
    </citation>
    <scope>NUCLEOTIDE SEQUENCE [LARGE SCALE GENOMIC DNA]</scope>
    <source>
        <strain evidence="2 3">1FIGIMAR09</strain>
    </source>
</reference>
<name>A0A061SRS7_9RHOB</name>